<dbReference type="EMBL" id="JBHSBB010000014">
    <property type="protein sequence ID" value="MFC4034563.1"/>
    <property type="molecule type" value="Genomic_DNA"/>
</dbReference>
<evidence type="ECO:0000313" key="2">
    <source>
        <dbReference type="Proteomes" id="UP001595765"/>
    </source>
</evidence>
<reference evidence="2" key="1">
    <citation type="journal article" date="2019" name="Int. J. Syst. Evol. Microbiol.">
        <title>The Global Catalogue of Microorganisms (GCM) 10K type strain sequencing project: providing services to taxonomists for standard genome sequencing and annotation.</title>
        <authorList>
            <consortium name="The Broad Institute Genomics Platform"/>
            <consortium name="The Broad Institute Genome Sequencing Center for Infectious Disease"/>
            <person name="Wu L."/>
            <person name="Ma J."/>
        </authorList>
    </citation>
    <scope>NUCLEOTIDE SEQUENCE [LARGE SCALE GENOMIC DNA]</scope>
    <source>
        <strain evidence="2">CGMCC 4.7237</strain>
    </source>
</reference>
<comment type="caution">
    <text evidence="1">The sequence shown here is derived from an EMBL/GenBank/DDBJ whole genome shotgun (WGS) entry which is preliminary data.</text>
</comment>
<name>A0ABV8HRA5_9ACTN</name>
<dbReference type="Proteomes" id="UP001595765">
    <property type="component" value="Unassembled WGS sequence"/>
</dbReference>
<dbReference type="Pfam" id="PF21848">
    <property type="entry name" value="DUF6907"/>
    <property type="match status" value="1"/>
</dbReference>
<keyword evidence="2" id="KW-1185">Reference proteome</keyword>
<dbReference type="InterPro" id="IPR054202">
    <property type="entry name" value="DUF6907"/>
</dbReference>
<proteinExistence type="predicted"/>
<gene>
    <name evidence="1" type="ORF">ACFO3J_24245</name>
</gene>
<sequence>MTEPRLIEIDTRDHGIVVLPEPEWCTGVMHETFQPEPLRGWRRLRARLRRTPAVDYRPRRSEIVHQGPGIDITVDTGDGPQRLMELTLWQDPFPEPTWEQGTDVYINAYMLDDGSADYDVDGLQRLVTGLLEAAGQVRLVARQLADERRRGGR</sequence>
<organism evidence="1 2">
    <name type="scientific">Streptomyces polygonati</name>
    <dbReference type="NCBI Taxonomy" id="1617087"/>
    <lineage>
        <taxon>Bacteria</taxon>
        <taxon>Bacillati</taxon>
        <taxon>Actinomycetota</taxon>
        <taxon>Actinomycetes</taxon>
        <taxon>Kitasatosporales</taxon>
        <taxon>Streptomycetaceae</taxon>
        <taxon>Streptomyces</taxon>
    </lineage>
</organism>
<dbReference type="RefSeq" id="WP_386432888.1">
    <property type="nucleotide sequence ID" value="NZ_JBHSBB010000014.1"/>
</dbReference>
<protein>
    <submittedName>
        <fullName evidence="1">DUF6907 domain-containing protein</fullName>
    </submittedName>
</protein>
<evidence type="ECO:0000313" key="1">
    <source>
        <dbReference type="EMBL" id="MFC4034563.1"/>
    </source>
</evidence>
<accession>A0ABV8HRA5</accession>